<dbReference type="InterPro" id="IPR049316">
    <property type="entry name" value="GDC-P_C"/>
</dbReference>
<feature type="modified residue" description="N6-(pyridoxal phosphate)lysine" evidence="8 9">
    <location>
        <position position="707"/>
    </location>
</feature>
<keyword evidence="5 8" id="KW-0663">Pyridoxal phosphate</keyword>
<dbReference type="InterPro" id="IPR015424">
    <property type="entry name" value="PyrdxlP-dep_Trfase"/>
</dbReference>
<dbReference type="EMBL" id="CP030104">
    <property type="protein sequence ID" value="AWX43857.1"/>
    <property type="molecule type" value="Genomic_DNA"/>
</dbReference>
<feature type="domain" description="Glycine dehydrogenase C-terminal" evidence="11">
    <location>
        <begin position="779"/>
        <end position="896"/>
    </location>
</feature>
<dbReference type="Pfam" id="PF21478">
    <property type="entry name" value="GcvP2_C"/>
    <property type="match status" value="1"/>
</dbReference>
<evidence type="ECO:0000256" key="8">
    <source>
        <dbReference type="HAMAP-Rule" id="MF_00711"/>
    </source>
</evidence>
<dbReference type="EC" id="1.4.4.2" evidence="8"/>
<evidence type="ECO:0000259" key="10">
    <source>
        <dbReference type="Pfam" id="PF02347"/>
    </source>
</evidence>
<evidence type="ECO:0000313" key="12">
    <source>
        <dbReference type="EMBL" id="AWX43857.1"/>
    </source>
</evidence>
<name>A0A2Z4LRI9_9FLAO</name>
<comment type="subunit">
    <text evidence="4 8">The glycine cleavage system is composed of four proteins: P, T, L and H.</text>
</comment>
<dbReference type="Proteomes" id="UP000248536">
    <property type="component" value="Chromosome"/>
</dbReference>
<dbReference type="Gene3D" id="3.40.640.10">
    <property type="entry name" value="Type I PLP-dependent aspartate aminotransferase-like (Major domain)"/>
    <property type="match status" value="2"/>
</dbReference>
<dbReference type="GO" id="GO:0030170">
    <property type="term" value="F:pyridoxal phosphate binding"/>
    <property type="evidence" value="ECO:0007669"/>
    <property type="project" value="TreeGrafter"/>
</dbReference>
<accession>A0A2Z4LRI9</accession>
<dbReference type="AlphaFoldDB" id="A0A2Z4LRI9"/>
<dbReference type="NCBIfam" id="NF003346">
    <property type="entry name" value="PRK04366.1"/>
    <property type="match status" value="1"/>
</dbReference>
<organism evidence="12 13">
    <name type="scientific">Flagellimonas maritima</name>
    <dbReference type="NCBI Taxonomy" id="1383885"/>
    <lineage>
        <taxon>Bacteria</taxon>
        <taxon>Pseudomonadati</taxon>
        <taxon>Bacteroidota</taxon>
        <taxon>Flavobacteriia</taxon>
        <taxon>Flavobacteriales</taxon>
        <taxon>Flavobacteriaceae</taxon>
        <taxon>Flagellimonas</taxon>
    </lineage>
</organism>
<reference evidence="12 13" key="1">
    <citation type="submission" date="2018-06" db="EMBL/GenBank/DDBJ databases">
        <title>Spongiibacterium sp. HME9304 Genome sequencing and assembly.</title>
        <authorList>
            <person name="Kang H."/>
            <person name="Kim H."/>
            <person name="Joh K."/>
        </authorList>
    </citation>
    <scope>NUCLEOTIDE SEQUENCE [LARGE SCALE GENOMIC DNA]</scope>
    <source>
        <strain evidence="12 13">HME9304</strain>
    </source>
</reference>
<evidence type="ECO:0000256" key="6">
    <source>
        <dbReference type="ARBA" id="ARBA00023002"/>
    </source>
</evidence>
<comment type="catalytic activity">
    <reaction evidence="7 8">
        <text>N(6)-[(R)-lipoyl]-L-lysyl-[glycine-cleavage complex H protein] + glycine + H(+) = N(6)-[(R)-S(8)-aminomethyldihydrolipoyl]-L-lysyl-[glycine-cleavage complex H protein] + CO2</text>
        <dbReference type="Rhea" id="RHEA:24304"/>
        <dbReference type="Rhea" id="RHEA-COMP:10494"/>
        <dbReference type="Rhea" id="RHEA-COMP:10495"/>
        <dbReference type="ChEBI" id="CHEBI:15378"/>
        <dbReference type="ChEBI" id="CHEBI:16526"/>
        <dbReference type="ChEBI" id="CHEBI:57305"/>
        <dbReference type="ChEBI" id="CHEBI:83099"/>
        <dbReference type="ChEBI" id="CHEBI:83143"/>
        <dbReference type="EC" id="1.4.4.2"/>
    </reaction>
</comment>
<dbReference type="GO" id="GO:0016594">
    <property type="term" value="F:glycine binding"/>
    <property type="evidence" value="ECO:0007669"/>
    <property type="project" value="TreeGrafter"/>
</dbReference>
<evidence type="ECO:0000256" key="4">
    <source>
        <dbReference type="ARBA" id="ARBA00011690"/>
    </source>
</evidence>
<evidence type="ECO:0000256" key="7">
    <source>
        <dbReference type="ARBA" id="ARBA00049026"/>
    </source>
</evidence>
<evidence type="ECO:0000256" key="1">
    <source>
        <dbReference type="ARBA" id="ARBA00001933"/>
    </source>
</evidence>
<evidence type="ECO:0000256" key="2">
    <source>
        <dbReference type="ARBA" id="ARBA00003788"/>
    </source>
</evidence>
<dbReference type="InterPro" id="IPR020581">
    <property type="entry name" value="GDC_P"/>
</dbReference>
<dbReference type="NCBIfam" id="TIGR00461">
    <property type="entry name" value="gcvP"/>
    <property type="match status" value="1"/>
</dbReference>
<evidence type="ECO:0000256" key="3">
    <source>
        <dbReference type="ARBA" id="ARBA00010756"/>
    </source>
</evidence>
<feature type="domain" description="Glycine cleavage system P-protein N-terminal" evidence="10">
    <location>
        <begin position="15"/>
        <end position="443"/>
    </location>
</feature>
<comment type="cofactor">
    <cofactor evidence="1 8 9">
        <name>pyridoxal 5'-phosphate</name>
        <dbReference type="ChEBI" id="CHEBI:597326"/>
    </cofactor>
</comment>
<dbReference type="SUPFAM" id="SSF53383">
    <property type="entry name" value="PLP-dependent transferases"/>
    <property type="match status" value="2"/>
</dbReference>
<dbReference type="Pfam" id="PF02347">
    <property type="entry name" value="GDC-P"/>
    <property type="match status" value="2"/>
</dbReference>
<comment type="function">
    <text evidence="2 8">The glycine cleavage system catalyzes the degradation of glycine. The P protein binds the alpha-amino group of glycine through its pyridoxal phosphate cofactor; CO(2) is released and the remaining methylamine moiety is then transferred to the lipoamide cofactor of the H protein.</text>
</comment>
<dbReference type="Gene3D" id="3.90.1150.10">
    <property type="entry name" value="Aspartate Aminotransferase, domain 1"/>
    <property type="match status" value="2"/>
</dbReference>
<dbReference type="PANTHER" id="PTHR11773">
    <property type="entry name" value="GLYCINE DEHYDROGENASE, DECARBOXYLATING"/>
    <property type="match status" value="1"/>
</dbReference>
<dbReference type="InterPro" id="IPR049315">
    <property type="entry name" value="GDC-P_N"/>
</dbReference>
<protein>
    <recommendedName>
        <fullName evidence="8">Glycine dehydrogenase (decarboxylating)</fullName>
        <ecNumber evidence="8">1.4.4.2</ecNumber>
    </recommendedName>
    <alternativeName>
        <fullName evidence="8">Glycine cleavage system P-protein</fullName>
    </alternativeName>
    <alternativeName>
        <fullName evidence="8">Glycine decarboxylase</fullName>
    </alternativeName>
    <alternativeName>
        <fullName evidence="8">Glycine dehydrogenase (aminomethyl-transferring)</fullName>
    </alternativeName>
</protein>
<dbReference type="InterPro" id="IPR003437">
    <property type="entry name" value="GcvP"/>
</dbReference>
<evidence type="ECO:0000256" key="9">
    <source>
        <dbReference type="PIRSR" id="PIRSR603437-50"/>
    </source>
</evidence>
<evidence type="ECO:0000256" key="5">
    <source>
        <dbReference type="ARBA" id="ARBA00022898"/>
    </source>
</evidence>
<dbReference type="FunFam" id="3.40.640.10:FF:000005">
    <property type="entry name" value="Glycine dehydrogenase (decarboxylating), mitochondrial"/>
    <property type="match status" value="1"/>
</dbReference>
<dbReference type="GO" id="GO:0005829">
    <property type="term" value="C:cytosol"/>
    <property type="evidence" value="ECO:0007669"/>
    <property type="project" value="TreeGrafter"/>
</dbReference>
<feature type="domain" description="Glycine cleavage system P-protein N-terminal" evidence="10">
    <location>
        <begin position="460"/>
        <end position="734"/>
    </location>
</feature>
<dbReference type="HAMAP" id="MF_00711">
    <property type="entry name" value="GcvP"/>
    <property type="match status" value="1"/>
</dbReference>
<dbReference type="GO" id="GO:0004375">
    <property type="term" value="F:glycine dehydrogenase (decarboxylating) activity"/>
    <property type="evidence" value="ECO:0007669"/>
    <property type="project" value="UniProtKB-EC"/>
</dbReference>
<dbReference type="KEGG" id="spon:HME9304_00848"/>
<sequence>MDFIKLAMNTEVFAQRHIGISEKDLHHMFKTIGVENMEQLISETIPDDIRLKEPLKLPEGISEHGFLSHIQQLSQKNKVFKTYIGLGYHESLTPSVIKRNILENPGWYTAYTPYQAEIAQGRLEALLNFQTMVCDLTGMALANASLLDESTAAAEAMTMLFDVRSRQQKKDGALKFFVSEEVMPQTLSLLQTRSTPLGIELVIGNHEEFDFSEGFYGALLQYPGKHGQVHDYADFVQKAKVNDITVAVAADILSLVLLTPPGEWGVDVVVGTTQRFGIPLGYGGPHAAFFATKEAYKRSIPGRIIGVTRDTDGNRALRMALQTREQHIKRDKATSNICTAQVLLAVMAGMYGVYHGPDGLKFIANKVHDTSKLLSKELKKLGLEQTNTAFFDTIKVKVPDSRKLKAIAEKNNINLNYIDAETVSVSLNEAVSQNDLELLISCFSEFQNTEQKNSSADNTDVIPSSLQRKAPFLEHEVFNSYHSETELMRYIKKLERKDLALNHSMISLGSCTMKLNAASEMLPLSWANWGNIHPFVPLDQAEGYQSVLNELEKQLNVITGFAATSLQPNSGAQGEYAGLMTIRAYHKSRGEEHRNICIIPASAHGTNPASAVMAGMKVVVTKTDEKGNIDVADLKEKVQLHSENLAALMVTYPSTHGVFESSIVHITDLIHKNGGQVYMDGANMNAQVGLTNPAVIGADVCHLNLHKTFAIPHGGGGPGVGPICVAEQLKPFLPTNPVIETGGEKAITAISAAPWGSALACLISYGYIKMLGTKGLTASTEIAILNANYIKEKLKGKFDVLYAGEKGRAAHEMIIDCRPFKVNGVEVTDIAKRLMDYGFHAPTVSFPVAGTMMIEPTESESLSELDRFCNAMIAIREEIDEVSTEDHNNVLKNAPHTLEMVTSDNWDYPYSRQKAAFPLAYVHENKFWPSIRRTDEAFGDRNLICTCAPIEAYAEA</sequence>
<dbReference type="FunFam" id="3.40.640.10:FF:000007">
    <property type="entry name" value="glycine dehydrogenase (Decarboxylating), mitochondrial"/>
    <property type="match status" value="1"/>
</dbReference>
<dbReference type="GO" id="GO:0005960">
    <property type="term" value="C:glycine cleavage complex"/>
    <property type="evidence" value="ECO:0007669"/>
    <property type="project" value="TreeGrafter"/>
</dbReference>
<dbReference type="PANTHER" id="PTHR11773:SF1">
    <property type="entry name" value="GLYCINE DEHYDROGENASE (DECARBOXYLATING), MITOCHONDRIAL"/>
    <property type="match status" value="1"/>
</dbReference>
<gene>
    <name evidence="12" type="primary">gldC</name>
    <name evidence="8" type="synonym">gcvP</name>
    <name evidence="12" type="ORF">HME9304_00848</name>
</gene>
<dbReference type="GO" id="GO:0019464">
    <property type="term" value="P:glycine decarboxylation via glycine cleavage system"/>
    <property type="evidence" value="ECO:0007669"/>
    <property type="project" value="UniProtKB-UniRule"/>
</dbReference>
<dbReference type="CDD" id="cd00613">
    <property type="entry name" value="GDC-P"/>
    <property type="match status" value="2"/>
</dbReference>
<dbReference type="InterPro" id="IPR015421">
    <property type="entry name" value="PyrdxlP-dep_Trfase_major"/>
</dbReference>
<evidence type="ECO:0000259" key="11">
    <source>
        <dbReference type="Pfam" id="PF21478"/>
    </source>
</evidence>
<keyword evidence="13" id="KW-1185">Reference proteome</keyword>
<keyword evidence="6 8" id="KW-0560">Oxidoreductase</keyword>
<evidence type="ECO:0000313" key="13">
    <source>
        <dbReference type="Proteomes" id="UP000248536"/>
    </source>
</evidence>
<comment type="similarity">
    <text evidence="3 8">Belongs to the GcvP family.</text>
</comment>
<dbReference type="InterPro" id="IPR015422">
    <property type="entry name" value="PyrdxlP-dep_Trfase_small"/>
</dbReference>
<proteinExistence type="inferred from homology"/>